<proteinExistence type="predicted"/>
<dbReference type="Proteomes" id="UP001165960">
    <property type="component" value="Unassembled WGS sequence"/>
</dbReference>
<name>A0ACC2T401_9FUNG</name>
<comment type="caution">
    <text evidence="1">The sequence shown here is derived from an EMBL/GenBank/DDBJ whole genome shotgun (WGS) entry which is preliminary data.</text>
</comment>
<keyword evidence="1" id="KW-0645">Protease</keyword>
<protein>
    <submittedName>
        <fullName evidence="1">Ca(2+)-dependent cysteine protease</fullName>
    </submittedName>
</protein>
<dbReference type="EMBL" id="QTSX02003654">
    <property type="protein sequence ID" value="KAJ9069171.1"/>
    <property type="molecule type" value="Genomic_DNA"/>
</dbReference>
<gene>
    <name evidence="1" type="primary">MCA1_17</name>
    <name evidence="1" type="ORF">DSO57_1021429</name>
</gene>
<sequence length="372" mass="40825">MQNRGNQPLMPHEYLQQGQSSYSERGVRQTGDHGDQTPDQANEMPFNFTPRDHMYSGEVSGQQISLSDCKGNKKALLIGINYFGSKAELKGCINDVQNISNAFLPKFGFDPTNVTILTDDQQHPLRMPTHDNIIGAMRWLVEGASPGDSLFLHYSGHGGTKKDEADGDEEDGYDETILPLDFEQKGEITDDTLFDILIRDLPKGVRLTAIFDSCHSGSVLDLPYTYKNDGSIAVTAHTTSGKEIAMSLLKAGLSFSQGKKKEALGSLLTGIRGFLSKPKKSVAQLAAEKKAVVADVIQFAGCRDDQTSADACIDKKATGAMSYALLATLRDNPDQTYLDLLNNLRQILCNKYTQIPQISTGYPMDLNNPFFL</sequence>
<reference evidence="1" key="1">
    <citation type="submission" date="2022-04" db="EMBL/GenBank/DDBJ databases">
        <title>Genome of the entomopathogenic fungus Entomophthora muscae.</title>
        <authorList>
            <person name="Elya C."/>
            <person name="Lovett B.R."/>
            <person name="Lee E."/>
            <person name="Macias A.M."/>
            <person name="Hajek A.E."/>
            <person name="De Bivort B.L."/>
            <person name="Kasson M.T."/>
            <person name="De Fine Licht H.H."/>
            <person name="Stajich J.E."/>
        </authorList>
    </citation>
    <scope>NUCLEOTIDE SEQUENCE</scope>
    <source>
        <strain evidence="1">Berkeley</strain>
    </source>
</reference>
<keyword evidence="1" id="KW-0378">Hydrolase</keyword>
<evidence type="ECO:0000313" key="2">
    <source>
        <dbReference type="Proteomes" id="UP001165960"/>
    </source>
</evidence>
<accession>A0ACC2T401</accession>
<keyword evidence="2" id="KW-1185">Reference proteome</keyword>
<organism evidence="1 2">
    <name type="scientific">Entomophthora muscae</name>
    <dbReference type="NCBI Taxonomy" id="34485"/>
    <lineage>
        <taxon>Eukaryota</taxon>
        <taxon>Fungi</taxon>
        <taxon>Fungi incertae sedis</taxon>
        <taxon>Zoopagomycota</taxon>
        <taxon>Entomophthoromycotina</taxon>
        <taxon>Entomophthoromycetes</taxon>
        <taxon>Entomophthorales</taxon>
        <taxon>Entomophthoraceae</taxon>
        <taxon>Entomophthora</taxon>
    </lineage>
</organism>
<evidence type="ECO:0000313" key="1">
    <source>
        <dbReference type="EMBL" id="KAJ9069171.1"/>
    </source>
</evidence>